<protein>
    <submittedName>
        <fullName evidence="1">Uncharacterized protein</fullName>
    </submittedName>
</protein>
<organism evidence="1 2">
    <name type="scientific">Streptococcus equi subsp. ruminatorum CECT 5772</name>
    <dbReference type="NCBI Taxonomy" id="1051981"/>
    <lineage>
        <taxon>Bacteria</taxon>
        <taxon>Bacillati</taxon>
        <taxon>Bacillota</taxon>
        <taxon>Bacilli</taxon>
        <taxon>Lactobacillales</taxon>
        <taxon>Streptococcaceae</taxon>
        <taxon>Streptococcus</taxon>
    </lineage>
</organism>
<name>A0A922T216_9STRE</name>
<gene>
    <name evidence="1" type="ORF">CECT5772_05443</name>
</gene>
<evidence type="ECO:0000313" key="1">
    <source>
        <dbReference type="EMBL" id="KED04420.1"/>
    </source>
</evidence>
<dbReference type="Proteomes" id="UP000028704">
    <property type="component" value="Unassembled WGS sequence"/>
</dbReference>
<comment type="caution">
    <text evidence="1">The sequence shown here is derived from an EMBL/GenBank/DDBJ whole genome shotgun (WGS) entry which is preliminary data.</text>
</comment>
<proteinExistence type="predicted"/>
<dbReference type="AlphaFoldDB" id="A0A922T216"/>
<dbReference type="EMBL" id="AWEX01000050">
    <property type="protein sequence ID" value="KED04420.1"/>
    <property type="molecule type" value="Genomic_DNA"/>
</dbReference>
<sequence length="36" mass="4222">MKNVIRKRQLPHAFDVKSQQSAMVNKANYDIMVKTM</sequence>
<reference evidence="1 2" key="1">
    <citation type="journal article" date="2014" name="Int. J. Syst. Evol. Microbiol.">
        <title>Phylogenomics and the dynamic genome evolution of the genus Streptococcus.</title>
        <authorList>
            <consortium name="The Broad Institute Genome Sequencing Platform"/>
            <person name="Richards V.P."/>
            <person name="Palmer S.R."/>
            <person name="Pavinski Bitar P.D."/>
            <person name="Qin X."/>
            <person name="Weinstock G.M."/>
            <person name="Highlander S.K."/>
            <person name="Town C.D."/>
            <person name="Burne R.A."/>
            <person name="Stanhope M.J."/>
        </authorList>
    </citation>
    <scope>NUCLEOTIDE SEQUENCE [LARGE SCALE GENOMIC DNA]</scope>
    <source>
        <strain evidence="1 2">CECT 5772</strain>
    </source>
</reference>
<accession>A0A922T216</accession>
<evidence type="ECO:0000313" key="2">
    <source>
        <dbReference type="Proteomes" id="UP000028704"/>
    </source>
</evidence>